<keyword evidence="7" id="KW-1185">Reference proteome</keyword>
<evidence type="ECO:0000313" key="7">
    <source>
        <dbReference type="Proteomes" id="UP001201262"/>
    </source>
</evidence>
<dbReference type="AlphaFoldDB" id="A0AAD4KRB3"/>
<dbReference type="InterPro" id="IPR036864">
    <property type="entry name" value="Zn2-C6_fun-type_DNA-bd_sf"/>
</dbReference>
<dbReference type="PANTHER" id="PTHR38791">
    <property type="entry name" value="ZN(II)2CYS6 TRANSCRIPTION FACTOR (EUROFUNG)-RELATED-RELATED"/>
    <property type="match status" value="1"/>
</dbReference>
<organism evidence="6 7">
    <name type="scientific">Talaromyces proteolyticus</name>
    <dbReference type="NCBI Taxonomy" id="1131652"/>
    <lineage>
        <taxon>Eukaryota</taxon>
        <taxon>Fungi</taxon>
        <taxon>Dikarya</taxon>
        <taxon>Ascomycota</taxon>
        <taxon>Pezizomycotina</taxon>
        <taxon>Eurotiomycetes</taxon>
        <taxon>Eurotiomycetidae</taxon>
        <taxon>Eurotiales</taxon>
        <taxon>Trichocomaceae</taxon>
        <taxon>Talaromyces</taxon>
        <taxon>Talaromyces sect. Bacilispori</taxon>
    </lineage>
</organism>
<reference evidence="6" key="1">
    <citation type="submission" date="2021-12" db="EMBL/GenBank/DDBJ databases">
        <title>Convergent genome expansion in fungi linked to evolution of root-endophyte symbiosis.</title>
        <authorList>
            <consortium name="DOE Joint Genome Institute"/>
            <person name="Ke Y.-H."/>
            <person name="Bonito G."/>
            <person name="Liao H.-L."/>
            <person name="Looney B."/>
            <person name="Rojas-Flechas A."/>
            <person name="Nash J."/>
            <person name="Hameed K."/>
            <person name="Schadt C."/>
            <person name="Martin F."/>
            <person name="Crous P.W."/>
            <person name="Miettinen O."/>
            <person name="Magnuson J.K."/>
            <person name="Labbe J."/>
            <person name="Jacobson D."/>
            <person name="Doktycz M.J."/>
            <person name="Veneault-Fourrey C."/>
            <person name="Kuo A."/>
            <person name="Mondo S."/>
            <person name="Calhoun S."/>
            <person name="Riley R."/>
            <person name="Ohm R."/>
            <person name="LaButti K."/>
            <person name="Andreopoulos B."/>
            <person name="Pangilinan J."/>
            <person name="Nolan M."/>
            <person name="Tritt A."/>
            <person name="Clum A."/>
            <person name="Lipzen A."/>
            <person name="Daum C."/>
            <person name="Barry K."/>
            <person name="Grigoriev I.V."/>
            <person name="Vilgalys R."/>
        </authorList>
    </citation>
    <scope>NUCLEOTIDE SEQUENCE</scope>
    <source>
        <strain evidence="6">PMI_201</strain>
    </source>
</reference>
<protein>
    <recommendedName>
        <fullName evidence="5">Zn(2)-C6 fungal-type domain-containing protein</fullName>
    </recommendedName>
</protein>
<keyword evidence="1" id="KW-0805">Transcription regulation</keyword>
<dbReference type="GO" id="GO:0000981">
    <property type="term" value="F:DNA-binding transcription factor activity, RNA polymerase II-specific"/>
    <property type="evidence" value="ECO:0007669"/>
    <property type="project" value="InterPro"/>
</dbReference>
<dbReference type="Gene3D" id="4.10.240.10">
    <property type="entry name" value="Zn(2)-C6 fungal-type DNA-binding domain"/>
    <property type="match status" value="1"/>
</dbReference>
<evidence type="ECO:0000313" key="6">
    <source>
        <dbReference type="EMBL" id="KAH8695286.1"/>
    </source>
</evidence>
<dbReference type="InterPro" id="IPR001138">
    <property type="entry name" value="Zn2Cys6_DnaBD"/>
</dbReference>
<dbReference type="SUPFAM" id="SSF57701">
    <property type="entry name" value="Zn2/Cys6 DNA-binding domain"/>
    <property type="match status" value="1"/>
</dbReference>
<dbReference type="PANTHER" id="PTHR38791:SF5">
    <property type="entry name" value="TRANSCRIPTION FACTOR DBAG-RELATED"/>
    <property type="match status" value="1"/>
</dbReference>
<dbReference type="CDD" id="cd00067">
    <property type="entry name" value="GAL4"/>
    <property type="match status" value="1"/>
</dbReference>
<feature type="domain" description="Zn(2)-C6 fungal-type" evidence="5">
    <location>
        <begin position="7"/>
        <end position="37"/>
    </location>
</feature>
<dbReference type="Proteomes" id="UP001201262">
    <property type="component" value="Unassembled WGS sequence"/>
</dbReference>
<dbReference type="RefSeq" id="XP_046070428.1">
    <property type="nucleotide sequence ID" value="XM_046221869.1"/>
</dbReference>
<dbReference type="GO" id="GO:0003677">
    <property type="term" value="F:DNA binding"/>
    <property type="evidence" value="ECO:0007669"/>
    <property type="project" value="UniProtKB-KW"/>
</dbReference>
<keyword evidence="4" id="KW-0539">Nucleus</keyword>
<sequence length="383" mass="43876">MVFPSSRCLTCKKRRVKCDFAQPSCGQCHKASRVCIWGPYSEPGLHFRSENAFAQGKPRRPRKLRNGTDNNSRNLIRCSVLSRTLSLPVEHYALHYWIKTFTKWPDDLLDISLEYGAYAIYNWDSLRPDSSLHSAVMSFSLAMFGQVQRSSEIVESSRKYYSQSCTHIRRDIQDLSDKTIDQLLMATMLLDTYDNVIPREWVRSPSNSSHYVGKKAGHHRGTAALLLARKQRGYHQHTPLDVALRRPVIRAYIVGGVAVDKWLEDEELHNSEDPKLKLDMLMISVTSLRSRFKSLSRDFSYGITTDATIVNNLLIEAGSLDAALAAWSHNLSGQWNFAAHTINRLNQAELDRFCYNGRNDSYTTHGHAVMWNRYRAIRVIMCN</sequence>
<dbReference type="SMART" id="SM00066">
    <property type="entry name" value="GAL4"/>
    <property type="match status" value="1"/>
</dbReference>
<comment type="caution">
    <text evidence="6">The sequence shown here is derived from an EMBL/GenBank/DDBJ whole genome shotgun (WGS) entry which is preliminary data.</text>
</comment>
<evidence type="ECO:0000256" key="1">
    <source>
        <dbReference type="ARBA" id="ARBA00023015"/>
    </source>
</evidence>
<name>A0AAD4KRB3_9EURO</name>
<accession>A0AAD4KRB3</accession>
<evidence type="ECO:0000256" key="2">
    <source>
        <dbReference type="ARBA" id="ARBA00023125"/>
    </source>
</evidence>
<dbReference type="EMBL" id="JAJTJA010000008">
    <property type="protein sequence ID" value="KAH8695286.1"/>
    <property type="molecule type" value="Genomic_DNA"/>
</dbReference>
<evidence type="ECO:0000259" key="5">
    <source>
        <dbReference type="PROSITE" id="PS50048"/>
    </source>
</evidence>
<proteinExistence type="predicted"/>
<gene>
    <name evidence="6" type="ORF">BGW36DRAFT_453183</name>
</gene>
<keyword evidence="3" id="KW-0804">Transcription</keyword>
<evidence type="ECO:0000256" key="4">
    <source>
        <dbReference type="ARBA" id="ARBA00023242"/>
    </source>
</evidence>
<keyword evidence="2" id="KW-0238">DNA-binding</keyword>
<dbReference type="PROSITE" id="PS50048">
    <property type="entry name" value="ZN2_CY6_FUNGAL_2"/>
    <property type="match status" value="1"/>
</dbReference>
<dbReference type="GeneID" id="70252156"/>
<dbReference type="Pfam" id="PF00172">
    <property type="entry name" value="Zn_clus"/>
    <property type="match status" value="1"/>
</dbReference>
<evidence type="ECO:0000256" key="3">
    <source>
        <dbReference type="ARBA" id="ARBA00023163"/>
    </source>
</evidence>
<dbReference type="InterPro" id="IPR053175">
    <property type="entry name" value="DHMBA_Reg_Transcription_Factor"/>
</dbReference>
<dbReference type="GO" id="GO:0008270">
    <property type="term" value="F:zinc ion binding"/>
    <property type="evidence" value="ECO:0007669"/>
    <property type="project" value="InterPro"/>
</dbReference>